<accession>A0A178MZ62</accession>
<dbReference type="Proteomes" id="UP000078543">
    <property type="component" value="Unassembled WGS sequence"/>
</dbReference>
<protein>
    <recommendedName>
        <fullName evidence="3">Radical SAM protein</fullName>
    </recommendedName>
</protein>
<proteinExistence type="predicted"/>
<evidence type="ECO:0008006" key="3">
    <source>
        <dbReference type="Google" id="ProtNLM"/>
    </source>
</evidence>
<gene>
    <name evidence="1" type="ORF">A6A05_05890</name>
</gene>
<name>A0A178MZ62_9PROT</name>
<organism evidence="1 2">
    <name type="scientific">Magnetospirillum moscoviense</name>
    <dbReference type="NCBI Taxonomy" id="1437059"/>
    <lineage>
        <taxon>Bacteria</taxon>
        <taxon>Pseudomonadati</taxon>
        <taxon>Pseudomonadota</taxon>
        <taxon>Alphaproteobacteria</taxon>
        <taxon>Rhodospirillales</taxon>
        <taxon>Rhodospirillaceae</taxon>
        <taxon>Magnetospirillum</taxon>
    </lineage>
</organism>
<dbReference type="PANTHER" id="PTHR43075">
    <property type="entry name" value="FORMATE LYASE ACTIVATING ENZYME, PUTATIVE (AFU_ORTHOLOGUE AFUA_2G15630)-RELATED"/>
    <property type="match status" value="1"/>
</dbReference>
<sequence>MSFTRCTTCARRCGADRTRETTKPGCRVGRLVRIAELGPGRLVFAGCSLACLFCPTPVANRDGVGRAVDAAQLAAILADQQAAGIWRLDLVHPAHVAEQLAEALDLSPGLTTRLAWVSTAFDGPEALAALAGRIASFRPEIKFGCDRTARQLAGINGYVAASRAAVAAMLDQVGPMAPSDPDHGVLVRHRVLPDGLAATRDALGWLPAGVPVQLLDDYEPAHRAGQHAKLRRPANAHEVAEARAIVRDLGLTEWGEKKPANRKAGGPEAVIP</sequence>
<evidence type="ECO:0000313" key="2">
    <source>
        <dbReference type="Proteomes" id="UP000078543"/>
    </source>
</evidence>
<reference evidence="1 2" key="1">
    <citation type="submission" date="2016-04" db="EMBL/GenBank/DDBJ databases">
        <title>Draft genome sequence of freshwater magnetotactic bacteria Magnetospirillum marisnigri SP-1 and Magnetospirillum moscoviense BB-1.</title>
        <authorList>
            <person name="Koziaeva V."/>
            <person name="Dziuba M.V."/>
            <person name="Ivanov T.M."/>
            <person name="Kuznetsov B."/>
            <person name="Grouzdev D.S."/>
        </authorList>
    </citation>
    <scope>NUCLEOTIDE SEQUENCE [LARGE SCALE GENOMIC DNA]</scope>
    <source>
        <strain evidence="1 2">BB-1</strain>
    </source>
</reference>
<keyword evidence="2" id="KW-1185">Reference proteome</keyword>
<dbReference type="EMBL" id="LWQU01000022">
    <property type="protein sequence ID" value="OAN65486.1"/>
    <property type="molecule type" value="Genomic_DNA"/>
</dbReference>
<dbReference type="STRING" id="1437059.A6A05_05890"/>
<comment type="caution">
    <text evidence="1">The sequence shown here is derived from an EMBL/GenBank/DDBJ whole genome shotgun (WGS) entry which is preliminary data.</text>
</comment>
<dbReference type="AlphaFoldDB" id="A0A178MZ62"/>
<dbReference type="RefSeq" id="WP_068496697.1">
    <property type="nucleotide sequence ID" value="NZ_LWQU01000022.1"/>
</dbReference>
<dbReference type="PANTHER" id="PTHR43075:SF1">
    <property type="entry name" value="FORMATE LYASE ACTIVATING ENZYME, PUTATIVE (AFU_ORTHOLOGUE AFUA_2G15630)-RELATED"/>
    <property type="match status" value="1"/>
</dbReference>
<dbReference type="InterPro" id="IPR040085">
    <property type="entry name" value="MJ0674-like"/>
</dbReference>
<dbReference type="OrthoDB" id="9782387at2"/>
<evidence type="ECO:0000313" key="1">
    <source>
        <dbReference type="EMBL" id="OAN65486.1"/>
    </source>
</evidence>